<evidence type="ECO:0000256" key="4">
    <source>
        <dbReference type="ARBA" id="ARBA00023242"/>
    </source>
</evidence>
<dbReference type="PROSITE" id="PS51821">
    <property type="entry name" value="VELVET"/>
    <property type="match status" value="1"/>
</dbReference>
<dbReference type="Pfam" id="PF11754">
    <property type="entry name" value="Velvet"/>
    <property type="match status" value="1"/>
</dbReference>
<evidence type="ECO:0000313" key="9">
    <source>
        <dbReference type="Proteomes" id="UP000014254"/>
    </source>
</evidence>
<keyword evidence="4" id="KW-0539">Nucleus</keyword>
<evidence type="ECO:0000256" key="3">
    <source>
        <dbReference type="ARBA" id="ARBA00023163"/>
    </source>
</evidence>
<keyword evidence="5" id="KW-0175">Coiled coil</keyword>
<name>S2JIJ3_MUCC1</name>
<organism evidence="8 9">
    <name type="scientific">Mucor circinelloides f. circinelloides (strain 1006PhL)</name>
    <name type="common">Mucormycosis agent</name>
    <name type="synonym">Calyptromyces circinelloides</name>
    <dbReference type="NCBI Taxonomy" id="1220926"/>
    <lineage>
        <taxon>Eukaryota</taxon>
        <taxon>Fungi</taxon>
        <taxon>Fungi incertae sedis</taxon>
        <taxon>Mucoromycota</taxon>
        <taxon>Mucoromycotina</taxon>
        <taxon>Mucoromycetes</taxon>
        <taxon>Mucorales</taxon>
        <taxon>Mucorineae</taxon>
        <taxon>Mucoraceae</taxon>
        <taxon>Mucor</taxon>
    </lineage>
</organism>
<dbReference type="Proteomes" id="UP000014254">
    <property type="component" value="Unassembled WGS sequence"/>
</dbReference>
<feature type="region of interest" description="Disordered" evidence="6">
    <location>
        <begin position="705"/>
        <end position="877"/>
    </location>
</feature>
<dbReference type="InterPro" id="IPR037525">
    <property type="entry name" value="Velvet_dom"/>
</dbReference>
<dbReference type="GO" id="GO:0005634">
    <property type="term" value="C:nucleus"/>
    <property type="evidence" value="ECO:0007669"/>
    <property type="project" value="UniProtKB-SubCell"/>
</dbReference>
<dbReference type="InterPro" id="IPR038491">
    <property type="entry name" value="Velvet_dom_sf"/>
</dbReference>
<feature type="domain" description="Velvet" evidence="7">
    <location>
        <begin position="248"/>
        <end position="476"/>
    </location>
</feature>
<dbReference type="eggNOG" id="ENOG502S1B4">
    <property type="taxonomic scope" value="Eukaryota"/>
</dbReference>
<keyword evidence="2" id="KW-0805">Transcription regulation</keyword>
<feature type="coiled-coil region" evidence="5">
    <location>
        <begin position="893"/>
        <end position="1038"/>
    </location>
</feature>
<reference evidence="9" key="1">
    <citation type="submission" date="2013-05" db="EMBL/GenBank/DDBJ databases">
        <title>The Genome sequence of Mucor circinelloides f. circinelloides 1006PhL.</title>
        <authorList>
            <consortium name="The Broad Institute Genomics Platform"/>
            <person name="Cuomo C."/>
            <person name="Earl A."/>
            <person name="Findley K."/>
            <person name="Lee S.C."/>
            <person name="Walker B."/>
            <person name="Young S."/>
            <person name="Zeng Q."/>
            <person name="Gargeya S."/>
            <person name="Fitzgerald M."/>
            <person name="Haas B."/>
            <person name="Abouelleil A."/>
            <person name="Allen A.W."/>
            <person name="Alvarado L."/>
            <person name="Arachchi H.M."/>
            <person name="Berlin A.M."/>
            <person name="Chapman S.B."/>
            <person name="Gainer-Dewar J."/>
            <person name="Goldberg J."/>
            <person name="Griggs A."/>
            <person name="Gujja S."/>
            <person name="Hansen M."/>
            <person name="Howarth C."/>
            <person name="Imamovic A."/>
            <person name="Ireland A."/>
            <person name="Larimer J."/>
            <person name="McCowan C."/>
            <person name="Murphy C."/>
            <person name="Pearson M."/>
            <person name="Poon T.W."/>
            <person name="Priest M."/>
            <person name="Roberts A."/>
            <person name="Saif S."/>
            <person name="Shea T."/>
            <person name="Sisk P."/>
            <person name="Sykes S."/>
            <person name="Wortman J."/>
            <person name="Nusbaum C."/>
            <person name="Birren B."/>
        </authorList>
    </citation>
    <scope>NUCLEOTIDE SEQUENCE [LARGE SCALE GENOMIC DNA]</scope>
    <source>
        <strain evidence="9">1006PhL</strain>
    </source>
</reference>
<protein>
    <recommendedName>
        <fullName evidence="7">Velvet domain-containing protein</fullName>
    </recommendedName>
</protein>
<dbReference type="EMBL" id="KE123924">
    <property type="protein sequence ID" value="EPB90136.1"/>
    <property type="molecule type" value="Genomic_DNA"/>
</dbReference>
<evidence type="ECO:0000256" key="2">
    <source>
        <dbReference type="ARBA" id="ARBA00023015"/>
    </source>
</evidence>
<gene>
    <name evidence="8" type="ORF">HMPREF1544_02970</name>
</gene>
<dbReference type="PANTHER" id="PTHR33572:SF3">
    <property type="entry name" value="VELVET COMPLEX SUBUNIT B"/>
    <property type="match status" value="1"/>
</dbReference>
<dbReference type="InParanoid" id="S2JIJ3"/>
<evidence type="ECO:0000256" key="5">
    <source>
        <dbReference type="SAM" id="Coils"/>
    </source>
</evidence>
<dbReference type="AlphaFoldDB" id="S2JIJ3"/>
<evidence type="ECO:0000256" key="1">
    <source>
        <dbReference type="ARBA" id="ARBA00004123"/>
    </source>
</evidence>
<dbReference type="InterPro" id="IPR021740">
    <property type="entry name" value="Velvet"/>
</dbReference>
<dbReference type="OrthoDB" id="2258642at2759"/>
<keyword evidence="9" id="KW-1185">Reference proteome</keyword>
<feature type="compositionally biased region" description="Polar residues" evidence="6">
    <location>
        <begin position="758"/>
        <end position="773"/>
    </location>
</feature>
<keyword evidence="3" id="KW-0804">Transcription</keyword>
<accession>S2JIJ3</accession>
<evidence type="ECO:0000259" key="7">
    <source>
        <dbReference type="PROSITE" id="PS51821"/>
    </source>
</evidence>
<dbReference type="Gene3D" id="2.60.40.3960">
    <property type="entry name" value="Velvet domain"/>
    <property type="match status" value="1"/>
</dbReference>
<sequence>MDENQSENGRINQQLIQEALSSQLDQQNQQPNNYATFFLGDNAQTTGGNVANFETLAPYQNFAGGSSLYMQDSGLASSLSSNNTMDPLRQQRVYNIAPNAMQHENEYIYQQYLEMMNNNNHHSTALDLNLQGFFPQQQQQKQQQQQVQQQQPPPVIPLRQEQDVFNELLNMASNSSLQNNLWYDGHTNPAAFIHNADASMLITQQEQEASYYNNMAASSNRVNFTSPLQDKPAKDGAILEQVYGHPLANEYRDYKLEIVQQPSRARMCGFGDKDRRPISPPPILKLTVLTKNGHIIDPETFDISFLVVMCDACQQQAAQEVDGKGSLSMKVETLSRTSTQFSTQITSFSNSTMDELENNRYIGTKLKNLVGASVASAAKLYDLEGKLGIFFVFQDISLRTEGLFRLQFSLTDIGSPHSNSVNTTTVSKVLAVVETDLFMVYTAKKYPGVVLEFGQSKSNRMGEKFVVKQRQDITLSYMLAHGNRNHKQLNLYLKSATQDYYEQHVYGQESVAVIKLSLVGTLGNFALNIFSPSVQTLVSIIGIKSSTLLATVLNVAVLELSSFNTKLKKKATRFMYMSTNRPSIMCDGMTEDLAIAVDPRAAIITGMERFKSGYSLFLLVTMMAMFGPNLAVAATTTAAAAQPRETNKEKFLYETIETNRSRQLIYADKYQHQFESRHRYVAATIMQFRHILIQRNIEAQQHSIRKMPSSIGSVSKLPTTSGLPTRKQSCIDISNTSNNKITPPPPTPTPSRLKKTKSNQSLMSTSTTTSAGSRPSVEYNNKSNSNSSRLRQPSPAISHTKLLVRSDSNSSLHQHVNKKKSLPKIPPPPPSTTNSSSGNDEDDETKSFLTRTSSNGSTATIDKRSSRRKSSLVEKRKKSIAAVNDQYGDNFIVDMLKDELEREKSSAKALQGQKDAISKDLDYFCNLVDEVTGEKDEYKRKYEEEKNQNKQLKKAIKDLESRASSSSSLISRDCSGEAIAQLQTELQNLQQQSTEEQYTYYNNLQYKNEEINILKTELKQAQRQIQVLRKTMEQMLKAEGGGGGGGGADDSETRKSFIMTGPTATTKGDHKCLLLQTGYHPDHSNSTSPPSPLPCYHSELHDDDVLSISSKDSYHSNKSHHQLKLQYEFLKYDDQDNHQMSSLAKRRSEDFSKKIAMSRRRKDQLEEMLGEVDTQLNRVKQKIRPSP</sequence>
<feature type="compositionally biased region" description="Polar residues" evidence="6">
    <location>
        <begin position="847"/>
        <end position="860"/>
    </location>
</feature>
<dbReference type="PANTHER" id="PTHR33572">
    <property type="entry name" value="SPORE DEVELOPMENT REGULATOR VOSA"/>
    <property type="match status" value="1"/>
</dbReference>
<comment type="subcellular location">
    <subcellularLocation>
        <location evidence="1">Nucleus</location>
    </subcellularLocation>
</comment>
<dbReference type="VEuPathDB" id="FungiDB:HMPREF1544_02970"/>
<proteinExistence type="predicted"/>
<evidence type="ECO:0000256" key="6">
    <source>
        <dbReference type="SAM" id="MobiDB-lite"/>
    </source>
</evidence>
<feature type="compositionally biased region" description="Polar residues" evidence="6">
    <location>
        <begin position="710"/>
        <end position="741"/>
    </location>
</feature>
<dbReference type="STRING" id="1220926.S2JIJ3"/>
<feature type="compositionally biased region" description="Basic residues" evidence="6">
    <location>
        <begin position="865"/>
        <end position="877"/>
    </location>
</feature>
<evidence type="ECO:0000313" key="8">
    <source>
        <dbReference type="EMBL" id="EPB90136.1"/>
    </source>
</evidence>